<reference evidence="1 2" key="1">
    <citation type="submission" date="2020-07" db="EMBL/GenBank/DDBJ databases">
        <title>Streptomyces isolated from Indian soil.</title>
        <authorList>
            <person name="Mandal S."/>
            <person name="Maiti P.K."/>
        </authorList>
    </citation>
    <scope>NUCLEOTIDE SEQUENCE [LARGE SCALE GENOMIC DNA]</scope>
    <source>
        <strain evidence="1 2">PSKA28</strain>
    </source>
</reference>
<organism evidence="1 2">
    <name type="scientific">Streptomyces himalayensis subsp. himalayensis</name>
    <dbReference type="NCBI Taxonomy" id="2756131"/>
    <lineage>
        <taxon>Bacteria</taxon>
        <taxon>Bacillati</taxon>
        <taxon>Actinomycetota</taxon>
        <taxon>Actinomycetes</taxon>
        <taxon>Kitasatosporales</taxon>
        <taxon>Streptomycetaceae</taxon>
        <taxon>Streptomyces</taxon>
        <taxon>Streptomyces himalayensis</taxon>
    </lineage>
</organism>
<dbReference type="Proteomes" id="UP000545761">
    <property type="component" value="Unassembled WGS sequence"/>
</dbReference>
<accession>A0A7W0DVF0</accession>
<proteinExistence type="predicted"/>
<gene>
    <name evidence="1" type="ORF">H1D24_39150</name>
</gene>
<dbReference type="AlphaFoldDB" id="A0A7W0DVF0"/>
<evidence type="ECO:0000313" key="2">
    <source>
        <dbReference type="Proteomes" id="UP000545761"/>
    </source>
</evidence>
<dbReference type="RefSeq" id="WP_181662527.1">
    <property type="nucleotide sequence ID" value="NZ_JACEHE010000050.1"/>
</dbReference>
<evidence type="ECO:0000313" key="1">
    <source>
        <dbReference type="EMBL" id="MBA2951615.1"/>
    </source>
</evidence>
<name>A0A7W0DVF0_9ACTN</name>
<sequence>MTQSPDALRRQLIASLNAISDPEERLRKFNDIESELKLDFKQVKARIARDLKAANRTWPQVGEIFGVTGARAEQISRAAR</sequence>
<dbReference type="EMBL" id="JACEHE010000050">
    <property type="protein sequence ID" value="MBA2951615.1"/>
    <property type="molecule type" value="Genomic_DNA"/>
</dbReference>
<protein>
    <submittedName>
        <fullName evidence="1">Uncharacterized protein</fullName>
    </submittedName>
</protein>
<comment type="caution">
    <text evidence="1">The sequence shown here is derived from an EMBL/GenBank/DDBJ whole genome shotgun (WGS) entry which is preliminary data.</text>
</comment>